<protein>
    <submittedName>
        <fullName evidence="2">Uncharacterized protein YcbX</fullName>
    </submittedName>
</protein>
<dbReference type="SUPFAM" id="SSF50800">
    <property type="entry name" value="PK beta-barrel domain-like"/>
    <property type="match status" value="1"/>
</dbReference>
<dbReference type="InterPro" id="IPR005302">
    <property type="entry name" value="MoCF_Sase_C"/>
</dbReference>
<proteinExistence type="predicted"/>
<comment type="caution">
    <text evidence="2">The sequence shown here is derived from an EMBL/GenBank/DDBJ whole genome shotgun (WGS) entry which is preliminary data.</text>
</comment>
<sequence>MDQLILVGSSVILKVVAPLQRCIMVNNPQEELKRDTRLLRYLVNKHESTFGVWAKVERFGEINLGDKIFLK</sequence>
<evidence type="ECO:0000259" key="1">
    <source>
        <dbReference type="PROSITE" id="PS51340"/>
    </source>
</evidence>
<accession>A0ABU1U3Z1</accession>
<feature type="domain" description="MOSC" evidence="1">
    <location>
        <begin position="1"/>
        <end position="71"/>
    </location>
</feature>
<name>A0ABU1U3Z1_9BACL</name>
<dbReference type="PROSITE" id="PS51340">
    <property type="entry name" value="MOSC"/>
    <property type="match status" value="1"/>
</dbReference>
<dbReference type="Proteomes" id="UP001258181">
    <property type="component" value="Unassembled WGS sequence"/>
</dbReference>
<evidence type="ECO:0000313" key="3">
    <source>
        <dbReference type="Proteomes" id="UP001258181"/>
    </source>
</evidence>
<gene>
    <name evidence="2" type="ORF">J2X07_003193</name>
</gene>
<keyword evidence="3" id="KW-1185">Reference proteome</keyword>
<organism evidence="2 3">
    <name type="scientific">Fictibacillus barbaricus</name>
    <dbReference type="NCBI Taxonomy" id="182136"/>
    <lineage>
        <taxon>Bacteria</taxon>
        <taxon>Bacillati</taxon>
        <taxon>Bacillota</taxon>
        <taxon>Bacilli</taxon>
        <taxon>Bacillales</taxon>
        <taxon>Fictibacillaceae</taxon>
        <taxon>Fictibacillus</taxon>
    </lineage>
</organism>
<dbReference type="EMBL" id="JAVDWA010000006">
    <property type="protein sequence ID" value="MDR7074198.1"/>
    <property type="molecule type" value="Genomic_DNA"/>
</dbReference>
<evidence type="ECO:0000313" key="2">
    <source>
        <dbReference type="EMBL" id="MDR7074198.1"/>
    </source>
</evidence>
<reference evidence="2 3" key="1">
    <citation type="submission" date="2023-07" db="EMBL/GenBank/DDBJ databases">
        <title>Sorghum-associated microbial communities from plants grown in Nebraska, USA.</title>
        <authorList>
            <person name="Schachtman D."/>
        </authorList>
    </citation>
    <scope>NUCLEOTIDE SEQUENCE [LARGE SCALE GENOMIC DNA]</scope>
    <source>
        <strain evidence="2 3">BE211</strain>
    </source>
</reference>
<dbReference type="InterPro" id="IPR011037">
    <property type="entry name" value="Pyrv_Knase-like_insert_dom_sf"/>
</dbReference>
<dbReference type="Pfam" id="PF03473">
    <property type="entry name" value="MOSC"/>
    <property type="match status" value="1"/>
</dbReference>